<dbReference type="Proteomes" id="UP000298588">
    <property type="component" value="Chromosome"/>
</dbReference>
<dbReference type="OrthoDB" id="9785438at2"/>
<proteinExistence type="predicted"/>
<keyword evidence="2" id="KW-1185">Reference proteome</keyword>
<accession>A0A4D7QSJ0</accession>
<dbReference type="Pfam" id="PF04134">
    <property type="entry name" value="DCC1-like"/>
    <property type="match status" value="1"/>
</dbReference>
<dbReference type="EMBL" id="CP039865">
    <property type="protein sequence ID" value="QCK88399.1"/>
    <property type="molecule type" value="Genomic_DNA"/>
</dbReference>
<gene>
    <name evidence="1" type="ORF">E8L99_22875</name>
</gene>
<organism evidence="1 2">
    <name type="scientific">Phreatobacter aquaticus</name>
    <dbReference type="NCBI Taxonomy" id="2570229"/>
    <lineage>
        <taxon>Bacteria</taxon>
        <taxon>Pseudomonadati</taxon>
        <taxon>Pseudomonadota</taxon>
        <taxon>Alphaproteobacteria</taxon>
        <taxon>Hyphomicrobiales</taxon>
        <taxon>Phreatobacteraceae</taxon>
        <taxon>Phreatobacter</taxon>
    </lineage>
</organism>
<reference evidence="1 2" key="1">
    <citation type="submission" date="2019-04" db="EMBL/GenBank/DDBJ databases">
        <title>Phreatobacter aquaticus sp. nov.</title>
        <authorList>
            <person name="Choi A."/>
            <person name="Baek K."/>
        </authorList>
    </citation>
    <scope>NUCLEOTIDE SEQUENCE [LARGE SCALE GENOMIC DNA]</scope>
    <source>
        <strain evidence="1 2">NMCR1094</strain>
    </source>
</reference>
<dbReference type="InterPro" id="IPR007263">
    <property type="entry name" value="DCC1-like"/>
</dbReference>
<dbReference type="PANTHER" id="PTHR33639">
    <property type="entry name" value="THIOL-DISULFIDE OXIDOREDUCTASE DCC"/>
    <property type="match status" value="1"/>
</dbReference>
<name>A0A4D7QSJ0_9HYPH</name>
<sequence>MTRSPTPQPPVADRDVDALMVFDGLCGFCSDSVRMVLKMDARGIVSFTPIQSPYGRLLCTRYGLDPDDPSTFLFIDRGRLHVESNAILALMARMQRPWRWLAYLSVVPRSWRDAAYRTIARNRYRLRGRLAACMVPDAALRARFIEAIPPDQTKRAAAGPPSCSM</sequence>
<evidence type="ECO:0000313" key="2">
    <source>
        <dbReference type="Proteomes" id="UP000298588"/>
    </source>
</evidence>
<dbReference type="GO" id="GO:0015035">
    <property type="term" value="F:protein-disulfide reductase activity"/>
    <property type="evidence" value="ECO:0007669"/>
    <property type="project" value="InterPro"/>
</dbReference>
<evidence type="ECO:0000313" key="1">
    <source>
        <dbReference type="EMBL" id="QCK88399.1"/>
    </source>
</evidence>
<dbReference type="KEGG" id="paqt:E8L99_22875"/>
<dbReference type="AlphaFoldDB" id="A0A4D7QSJ0"/>
<dbReference type="PANTHER" id="PTHR33639:SF2">
    <property type="entry name" value="DUF393 DOMAIN-CONTAINING PROTEIN"/>
    <property type="match status" value="1"/>
</dbReference>
<protein>
    <submittedName>
        <fullName evidence="1">DUF393 domain-containing protein</fullName>
    </submittedName>
</protein>
<dbReference type="InterPro" id="IPR052927">
    <property type="entry name" value="DCC_oxidoreductase"/>
</dbReference>